<dbReference type="InterPro" id="IPR001173">
    <property type="entry name" value="Glyco_trans_2-like"/>
</dbReference>
<evidence type="ECO:0000313" key="3">
    <source>
        <dbReference type="EMBL" id="VXD12251.1"/>
    </source>
</evidence>
<dbReference type="EMBL" id="CZCU02000079">
    <property type="protein sequence ID" value="VXD12251.1"/>
    <property type="molecule type" value="Genomic_DNA"/>
</dbReference>
<keyword evidence="4" id="KW-1185">Reference proteome</keyword>
<dbReference type="OrthoDB" id="9806525at2"/>
<feature type="domain" description="Glycosyltransferase 2-like" evidence="2">
    <location>
        <begin position="48"/>
        <end position="228"/>
    </location>
</feature>
<evidence type="ECO:0000313" key="4">
    <source>
        <dbReference type="Proteomes" id="UP000184550"/>
    </source>
</evidence>
<gene>
    <name evidence="3" type="ORF">PL8927_170001</name>
</gene>
<feature type="transmembrane region" description="Helical" evidence="1">
    <location>
        <begin position="322"/>
        <end position="345"/>
    </location>
</feature>
<keyword evidence="1" id="KW-0472">Membrane</keyword>
<sequence length="418" mass="47209">MENLVLILTLLSLIIWIVLLMFRGQFWQADQRLPELQKPLLNYPSVAIIVPARNESELIEMSLRSLLNQNYPGSFSIILVDDQSQDKTANIAEKTAKILNQTERLNIITSQPLPGGWTGKLWAMEQGVKYTQQLINPPDYILFTDADIEHSPNNLKQLVEKAETEQLQLVSLMVLLRCQSFWEKLLIPAFVFFFQKLYPFRWVNHPQSQLAAAAGGCILIRREALTRIGGLQILKQALIDDCSLAQAVKNTLSKGGEEGRLLTPVNQGFSMGSFIFPFTSKSYYPIWLGLTETTHSLRPYPNLASIWDMVARTAFSQLNFSIILLGLTLIGMILIYLMFPVGLIWGILHGKGLIILLAALTGLLMEIAYYPTLKLYQLSPVWGLTLPLIGFLYALMTLDSALRYWRGKGGSWKGRTYP</sequence>
<dbReference type="PANTHER" id="PTHR43646:SF3">
    <property type="entry name" value="SLR1566 PROTEIN"/>
    <property type="match status" value="1"/>
</dbReference>
<dbReference type="GO" id="GO:0016740">
    <property type="term" value="F:transferase activity"/>
    <property type="evidence" value="ECO:0007669"/>
    <property type="project" value="UniProtKB-KW"/>
</dbReference>
<keyword evidence="1" id="KW-0812">Transmembrane</keyword>
<dbReference type="Gene3D" id="3.90.550.10">
    <property type="entry name" value="Spore Coat Polysaccharide Biosynthesis Protein SpsA, Chain A"/>
    <property type="match status" value="1"/>
</dbReference>
<dbReference type="NCBIfam" id="TIGR03469">
    <property type="entry name" value="HpnB"/>
    <property type="match status" value="1"/>
</dbReference>
<protein>
    <submittedName>
        <fullName evidence="3">Glycosyl transferase, family 2</fullName>
    </submittedName>
</protein>
<dbReference type="Proteomes" id="UP000184550">
    <property type="component" value="Unassembled WGS sequence"/>
</dbReference>
<dbReference type="AlphaFoldDB" id="A0A7Z9BJV0"/>
<dbReference type="Pfam" id="PF00535">
    <property type="entry name" value="Glycos_transf_2"/>
    <property type="match status" value="1"/>
</dbReference>
<evidence type="ECO:0000256" key="1">
    <source>
        <dbReference type="SAM" id="Phobius"/>
    </source>
</evidence>
<keyword evidence="1" id="KW-1133">Transmembrane helix</keyword>
<feature type="transmembrane region" description="Helical" evidence="1">
    <location>
        <begin position="382"/>
        <end position="405"/>
    </location>
</feature>
<dbReference type="InterPro" id="IPR029044">
    <property type="entry name" value="Nucleotide-diphossugar_trans"/>
</dbReference>
<dbReference type="PANTHER" id="PTHR43646">
    <property type="entry name" value="GLYCOSYLTRANSFERASE"/>
    <property type="match status" value="1"/>
</dbReference>
<comment type="caution">
    <text evidence="3">The sequence shown here is derived from an EMBL/GenBank/DDBJ whole genome shotgun (WGS) entry which is preliminary data.</text>
</comment>
<feature type="transmembrane region" description="Helical" evidence="1">
    <location>
        <begin position="352"/>
        <end position="370"/>
    </location>
</feature>
<dbReference type="InterPro" id="IPR017832">
    <property type="entry name" value="Glyco_trans_2_hopen-assoc_HpnB"/>
</dbReference>
<evidence type="ECO:0000259" key="2">
    <source>
        <dbReference type="Pfam" id="PF00535"/>
    </source>
</evidence>
<organism evidence="3 4">
    <name type="scientific">Planktothrix serta PCC 8927</name>
    <dbReference type="NCBI Taxonomy" id="671068"/>
    <lineage>
        <taxon>Bacteria</taxon>
        <taxon>Bacillati</taxon>
        <taxon>Cyanobacteriota</taxon>
        <taxon>Cyanophyceae</taxon>
        <taxon>Oscillatoriophycideae</taxon>
        <taxon>Oscillatoriales</taxon>
        <taxon>Microcoleaceae</taxon>
        <taxon>Planktothrix</taxon>
    </lineage>
</organism>
<dbReference type="SUPFAM" id="SSF53448">
    <property type="entry name" value="Nucleotide-diphospho-sugar transferases"/>
    <property type="match status" value="1"/>
</dbReference>
<accession>A0A7Z9BJV0</accession>
<dbReference type="RefSeq" id="WP_083617836.1">
    <property type="nucleotide sequence ID" value="NZ_LR734835.1"/>
</dbReference>
<name>A0A7Z9BJV0_9CYAN</name>
<proteinExistence type="predicted"/>
<keyword evidence="3" id="KW-0808">Transferase</keyword>
<reference evidence="3" key="1">
    <citation type="submission" date="2019-10" db="EMBL/GenBank/DDBJ databases">
        <authorList>
            <consortium name="Genoscope - CEA"/>
            <person name="William W."/>
        </authorList>
    </citation>
    <scope>NUCLEOTIDE SEQUENCE [LARGE SCALE GENOMIC DNA]</scope>
    <source>
        <strain evidence="3">BBR_PRJEB10992</strain>
    </source>
</reference>